<dbReference type="PROSITE" id="PS51257">
    <property type="entry name" value="PROKAR_LIPOPROTEIN"/>
    <property type="match status" value="1"/>
</dbReference>
<reference evidence="3" key="1">
    <citation type="journal article" date="2019" name="Int. J. Syst. Evol. Microbiol.">
        <title>The Global Catalogue of Microorganisms (GCM) 10K type strain sequencing project: providing services to taxonomists for standard genome sequencing and annotation.</title>
        <authorList>
            <consortium name="The Broad Institute Genomics Platform"/>
            <consortium name="The Broad Institute Genome Sequencing Center for Infectious Disease"/>
            <person name="Wu L."/>
            <person name="Ma J."/>
        </authorList>
    </citation>
    <scope>NUCLEOTIDE SEQUENCE [LARGE SCALE GENOMIC DNA]</scope>
    <source>
        <strain evidence="3">JCM 18053</strain>
    </source>
</reference>
<accession>A0ABP9PT49</accession>
<feature type="region of interest" description="Disordered" evidence="1">
    <location>
        <begin position="182"/>
        <end position="228"/>
    </location>
</feature>
<proteinExistence type="predicted"/>
<protein>
    <submittedName>
        <fullName evidence="2">Uncharacterized protein</fullName>
    </submittedName>
</protein>
<name>A0ABP9PT49_9BACT</name>
<gene>
    <name evidence="2" type="ORF">GCM10023213_48960</name>
</gene>
<feature type="compositionally biased region" description="Basic and acidic residues" evidence="1">
    <location>
        <begin position="218"/>
        <end position="228"/>
    </location>
</feature>
<evidence type="ECO:0000256" key="1">
    <source>
        <dbReference type="SAM" id="MobiDB-lite"/>
    </source>
</evidence>
<sequence>MKTISQLRSEVTQLASAFLLLTVLTSCELPPREAWRIIQRDGLITYWGRDYHPAVAPSRYLVPNGSPLRPARQMAYVPYRPESARNRYLTEQPRIYRPRPQVDREPRRETARREAVVTSPPKIPLESSPVKPQPQAPAAPAKMSMDTLPYGTPVEGRPGMVTSPFAGKQQLVDVTGMAPGEAVKDPYSGKLFRVPPTQQAMAPRTAPETPPTPTEPLTEAKDEAKPKP</sequence>
<evidence type="ECO:0000313" key="2">
    <source>
        <dbReference type="EMBL" id="GAA5150266.1"/>
    </source>
</evidence>
<organism evidence="2 3">
    <name type="scientific">Prosthecobacter algae</name>
    <dbReference type="NCBI Taxonomy" id="1144682"/>
    <lineage>
        <taxon>Bacteria</taxon>
        <taxon>Pseudomonadati</taxon>
        <taxon>Verrucomicrobiota</taxon>
        <taxon>Verrucomicrobiia</taxon>
        <taxon>Verrucomicrobiales</taxon>
        <taxon>Verrucomicrobiaceae</taxon>
        <taxon>Prosthecobacter</taxon>
    </lineage>
</organism>
<keyword evidence="3" id="KW-1185">Reference proteome</keyword>
<dbReference type="RefSeq" id="WP_345739060.1">
    <property type="nucleotide sequence ID" value="NZ_BAABIA010000020.1"/>
</dbReference>
<feature type="region of interest" description="Disordered" evidence="1">
    <location>
        <begin position="97"/>
        <end position="146"/>
    </location>
</feature>
<evidence type="ECO:0000313" key="3">
    <source>
        <dbReference type="Proteomes" id="UP001499852"/>
    </source>
</evidence>
<dbReference type="EMBL" id="BAABIA010000020">
    <property type="protein sequence ID" value="GAA5150266.1"/>
    <property type="molecule type" value="Genomic_DNA"/>
</dbReference>
<dbReference type="Proteomes" id="UP001499852">
    <property type="component" value="Unassembled WGS sequence"/>
</dbReference>
<feature type="compositionally biased region" description="Basic and acidic residues" evidence="1">
    <location>
        <begin position="100"/>
        <end position="115"/>
    </location>
</feature>
<comment type="caution">
    <text evidence="2">The sequence shown here is derived from an EMBL/GenBank/DDBJ whole genome shotgun (WGS) entry which is preliminary data.</text>
</comment>